<sequence length="190" mass="21622">MIRSLLRDLSLAVPAVPIILNGWKKFLSQLFGRFLDFYSDKNGKEKLLFILALLQLFFSLTSWINYSIDLGVESSSDMVSKIANLLGLGHDSNGKEEVNMRVAINIFFILPCFLTFFFGGFWRSLWVSKTILSLQGISGLLFLLGVLFPDIFFVSFLKEEDYVYNLNFYAFFTTWSLTTLVVLSSGNSKT</sequence>
<evidence type="ECO:0000313" key="3">
    <source>
        <dbReference type="Proteomes" id="UP000297453"/>
    </source>
</evidence>
<dbReference type="EMBL" id="RQEP01000005">
    <property type="protein sequence ID" value="TGK06638.1"/>
    <property type="molecule type" value="Genomic_DNA"/>
</dbReference>
<keyword evidence="1" id="KW-0472">Membrane</keyword>
<keyword evidence="3" id="KW-1185">Reference proteome</keyword>
<feature type="transmembrane region" description="Helical" evidence="1">
    <location>
        <begin position="162"/>
        <end position="183"/>
    </location>
</feature>
<accession>A0A4R9G524</accession>
<feature type="transmembrane region" description="Helical" evidence="1">
    <location>
        <begin position="102"/>
        <end position="122"/>
    </location>
</feature>
<reference evidence="2" key="1">
    <citation type="journal article" date="2019" name="PLoS Negl. Trop. Dis.">
        <title>Revisiting the worldwide diversity of Leptospira species in the environment.</title>
        <authorList>
            <person name="Vincent A.T."/>
            <person name="Schiettekatte O."/>
            <person name="Bourhy P."/>
            <person name="Veyrier F.J."/>
            <person name="Picardeau M."/>
        </authorList>
    </citation>
    <scope>NUCLEOTIDE SEQUENCE [LARGE SCALE GENOMIC DNA]</scope>
    <source>
        <strain evidence="2">SSS9</strain>
    </source>
</reference>
<protein>
    <submittedName>
        <fullName evidence="2">Uncharacterized protein</fullName>
    </submittedName>
</protein>
<dbReference type="AlphaFoldDB" id="A0A4R9G524"/>
<keyword evidence="1" id="KW-0812">Transmembrane</keyword>
<evidence type="ECO:0000256" key="1">
    <source>
        <dbReference type="SAM" id="Phobius"/>
    </source>
</evidence>
<proteinExistence type="predicted"/>
<organism evidence="2 3">
    <name type="scientific">Leptospira semungkisensis</name>
    <dbReference type="NCBI Taxonomy" id="2484985"/>
    <lineage>
        <taxon>Bacteria</taxon>
        <taxon>Pseudomonadati</taxon>
        <taxon>Spirochaetota</taxon>
        <taxon>Spirochaetia</taxon>
        <taxon>Leptospirales</taxon>
        <taxon>Leptospiraceae</taxon>
        <taxon>Leptospira</taxon>
    </lineage>
</organism>
<feature type="transmembrane region" description="Helical" evidence="1">
    <location>
        <begin position="47"/>
        <end position="68"/>
    </location>
</feature>
<comment type="caution">
    <text evidence="2">The sequence shown here is derived from an EMBL/GenBank/DDBJ whole genome shotgun (WGS) entry which is preliminary data.</text>
</comment>
<evidence type="ECO:0000313" key="2">
    <source>
        <dbReference type="EMBL" id="TGK06638.1"/>
    </source>
</evidence>
<dbReference type="RefSeq" id="WP_135583676.1">
    <property type="nucleotide sequence ID" value="NZ_RQEP01000005.1"/>
</dbReference>
<dbReference type="Proteomes" id="UP000297453">
    <property type="component" value="Unassembled WGS sequence"/>
</dbReference>
<keyword evidence="1" id="KW-1133">Transmembrane helix</keyword>
<name>A0A4R9G524_9LEPT</name>
<dbReference type="OrthoDB" id="329727at2"/>
<gene>
    <name evidence="2" type="ORF">EHO59_00395</name>
</gene>
<feature type="transmembrane region" description="Helical" evidence="1">
    <location>
        <begin position="134"/>
        <end position="156"/>
    </location>
</feature>